<keyword evidence="3" id="KW-1185">Reference proteome</keyword>
<evidence type="ECO:0000256" key="1">
    <source>
        <dbReference type="SAM" id="SignalP"/>
    </source>
</evidence>
<name>A0ABW0QJ29_9BURK</name>
<evidence type="ECO:0008006" key="4">
    <source>
        <dbReference type="Google" id="ProtNLM"/>
    </source>
</evidence>
<sequence>MKVSPMDLTIRIYTLRKLPLLAALLCSLASAQAAGPSSTAPATTAAPAQHPIVGTWTWTLPGRQCAETWQYRTNGTWLGTSGEEVTQGDYEIPSKPGLLGFYQVVETVTNGNGKRDCSGDLHEASDERVTRFIQFSPKLDQFIVCKAESLQACFGPVKRVPG</sequence>
<accession>A0ABW0QJ29</accession>
<reference evidence="3" key="1">
    <citation type="journal article" date="2019" name="Int. J. Syst. Evol. Microbiol.">
        <title>The Global Catalogue of Microorganisms (GCM) 10K type strain sequencing project: providing services to taxonomists for standard genome sequencing and annotation.</title>
        <authorList>
            <consortium name="The Broad Institute Genomics Platform"/>
            <consortium name="The Broad Institute Genome Sequencing Center for Infectious Disease"/>
            <person name="Wu L."/>
            <person name="Ma J."/>
        </authorList>
    </citation>
    <scope>NUCLEOTIDE SEQUENCE [LARGE SCALE GENOMIC DNA]</scope>
    <source>
        <strain evidence="3">CGMCC 4.7277</strain>
    </source>
</reference>
<evidence type="ECO:0000313" key="2">
    <source>
        <dbReference type="EMBL" id="MFC5523637.1"/>
    </source>
</evidence>
<protein>
    <recommendedName>
        <fullName evidence="4">Secreted protein</fullName>
    </recommendedName>
</protein>
<comment type="caution">
    <text evidence="2">The sequence shown here is derived from an EMBL/GenBank/DDBJ whole genome shotgun (WGS) entry which is preliminary data.</text>
</comment>
<dbReference type="RefSeq" id="WP_068836004.1">
    <property type="nucleotide sequence ID" value="NZ_JBHSMX010000066.1"/>
</dbReference>
<keyword evidence="1" id="KW-0732">Signal</keyword>
<evidence type="ECO:0000313" key="3">
    <source>
        <dbReference type="Proteomes" id="UP001596084"/>
    </source>
</evidence>
<proteinExistence type="predicted"/>
<gene>
    <name evidence="2" type="ORF">ACFPP7_22355</name>
</gene>
<feature type="chain" id="PRO_5046242466" description="Secreted protein" evidence="1">
    <location>
        <begin position="34"/>
        <end position="162"/>
    </location>
</feature>
<dbReference type="EMBL" id="JBHSMX010000066">
    <property type="protein sequence ID" value="MFC5523637.1"/>
    <property type="molecule type" value="Genomic_DNA"/>
</dbReference>
<dbReference type="Proteomes" id="UP001596084">
    <property type="component" value="Unassembled WGS sequence"/>
</dbReference>
<feature type="signal peptide" evidence="1">
    <location>
        <begin position="1"/>
        <end position="33"/>
    </location>
</feature>
<organism evidence="2 3">
    <name type="scientific">Polaromonas jejuensis</name>
    <dbReference type="NCBI Taxonomy" id="457502"/>
    <lineage>
        <taxon>Bacteria</taxon>
        <taxon>Pseudomonadati</taxon>
        <taxon>Pseudomonadota</taxon>
        <taxon>Betaproteobacteria</taxon>
        <taxon>Burkholderiales</taxon>
        <taxon>Comamonadaceae</taxon>
        <taxon>Polaromonas</taxon>
    </lineage>
</organism>